<comment type="caution">
    <text evidence="1">The sequence shown here is derived from an EMBL/GenBank/DDBJ whole genome shotgun (WGS) entry which is preliminary data.</text>
</comment>
<feature type="non-terminal residue" evidence="1">
    <location>
        <position position="1"/>
    </location>
</feature>
<evidence type="ECO:0000313" key="1">
    <source>
        <dbReference type="EMBL" id="CAL1293052.1"/>
    </source>
</evidence>
<organism evidence="1 2">
    <name type="scientific">Larinioides sclopetarius</name>
    <dbReference type="NCBI Taxonomy" id="280406"/>
    <lineage>
        <taxon>Eukaryota</taxon>
        <taxon>Metazoa</taxon>
        <taxon>Ecdysozoa</taxon>
        <taxon>Arthropoda</taxon>
        <taxon>Chelicerata</taxon>
        <taxon>Arachnida</taxon>
        <taxon>Araneae</taxon>
        <taxon>Araneomorphae</taxon>
        <taxon>Entelegynae</taxon>
        <taxon>Araneoidea</taxon>
        <taxon>Araneidae</taxon>
        <taxon>Larinioides</taxon>
    </lineage>
</organism>
<name>A0AAV2BAH2_9ARAC</name>
<dbReference type="EMBL" id="CAXIEN010000319">
    <property type="protein sequence ID" value="CAL1293052.1"/>
    <property type="molecule type" value="Genomic_DNA"/>
</dbReference>
<dbReference type="Proteomes" id="UP001497382">
    <property type="component" value="Unassembled WGS sequence"/>
</dbReference>
<evidence type="ECO:0000313" key="2">
    <source>
        <dbReference type="Proteomes" id="UP001497382"/>
    </source>
</evidence>
<protein>
    <submittedName>
        <fullName evidence="1">Uncharacterized protein</fullName>
    </submittedName>
</protein>
<accession>A0AAV2BAH2</accession>
<gene>
    <name evidence="1" type="ORF">LARSCL_LOCUS17983</name>
</gene>
<keyword evidence="2" id="KW-1185">Reference proteome</keyword>
<proteinExistence type="predicted"/>
<sequence length="70" mass="8498">VEKNILWVLLFKGFKINLNFTRQNETSRCLYYFEGNCIPFTSFINIQDKDSKLKYVQQNLCIMFCIRHRL</sequence>
<reference evidence="1 2" key="1">
    <citation type="submission" date="2024-04" db="EMBL/GenBank/DDBJ databases">
        <authorList>
            <person name="Rising A."/>
            <person name="Reimegard J."/>
            <person name="Sonavane S."/>
            <person name="Akerstrom W."/>
            <person name="Nylinder S."/>
            <person name="Hedman E."/>
            <person name="Kallberg Y."/>
        </authorList>
    </citation>
    <scope>NUCLEOTIDE SEQUENCE [LARGE SCALE GENOMIC DNA]</scope>
</reference>
<dbReference type="AlphaFoldDB" id="A0AAV2BAH2"/>